<dbReference type="SUPFAM" id="SSF56925">
    <property type="entry name" value="OMPA-like"/>
    <property type="match status" value="1"/>
</dbReference>
<dbReference type="Proteomes" id="UP000320913">
    <property type="component" value="Unassembled WGS sequence"/>
</dbReference>
<name>A0A538TA60_UNCEI</name>
<protein>
    <recommendedName>
        <fullName evidence="6">Outer membrane protein beta-barrel domain-containing protein</fullName>
    </recommendedName>
</protein>
<gene>
    <name evidence="2" type="ORF">E6K71_00190</name>
    <name evidence="3" type="ORF">E6K75_02875</name>
</gene>
<evidence type="ECO:0000313" key="4">
    <source>
        <dbReference type="Proteomes" id="UP000316292"/>
    </source>
</evidence>
<dbReference type="EMBL" id="VBOR01000006">
    <property type="protein sequence ID" value="TMQ51535.1"/>
    <property type="molecule type" value="Genomic_DNA"/>
</dbReference>
<organism evidence="3 5">
    <name type="scientific">Eiseniibacteriota bacterium</name>
    <dbReference type="NCBI Taxonomy" id="2212470"/>
    <lineage>
        <taxon>Bacteria</taxon>
        <taxon>Candidatus Eiseniibacteriota</taxon>
    </lineage>
</organism>
<sequence length="167" mass="17356">MKSFAVAASLALAFLAFALVPSSATAFDLSAIGVRAGEMDPEGAGGAFTVGGHLEFEQSGTRLHLQPGVLFWSSGSLSDVNPNFDVMYHFQRAGTVSPYVGGGAGLHFYSLDLPGPNETNTDIGLNLLGGLLIPASTLRLFVEGRYVATDRSQAMIAGGATFPLGHH</sequence>
<feature type="chain" id="PRO_5039810595" description="Outer membrane protein beta-barrel domain-containing protein" evidence="1">
    <location>
        <begin position="27"/>
        <end position="167"/>
    </location>
</feature>
<dbReference type="InterPro" id="IPR011250">
    <property type="entry name" value="OMP/PagP_B-barrel"/>
</dbReference>
<evidence type="ECO:0000313" key="2">
    <source>
        <dbReference type="EMBL" id="TMQ51535.1"/>
    </source>
</evidence>
<evidence type="ECO:0000256" key="1">
    <source>
        <dbReference type="SAM" id="SignalP"/>
    </source>
</evidence>
<comment type="caution">
    <text evidence="3">The sequence shown here is derived from an EMBL/GenBank/DDBJ whole genome shotgun (WGS) entry which is preliminary data.</text>
</comment>
<feature type="signal peptide" evidence="1">
    <location>
        <begin position="1"/>
        <end position="26"/>
    </location>
</feature>
<keyword evidence="1" id="KW-0732">Signal</keyword>
<evidence type="ECO:0000313" key="5">
    <source>
        <dbReference type="Proteomes" id="UP000320913"/>
    </source>
</evidence>
<evidence type="ECO:0008006" key="6">
    <source>
        <dbReference type="Google" id="ProtNLM"/>
    </source>
</evidence>
<proteinExistence type="predicted"/>
<dbReference type="Proteomes" id="UP000316292">
    <property type="component" value="Unassembled WGS sequence"/>
</dbReference>
<evidence type="ECO:0000313" key="3">
    <source>
        <dbReference type="EMBL" id="TMQ60506.1"/>
    </source>
</evidence>
<dbReference type="AlphaFoldDB" id="A0A538TA60"/>
<accession>A0A538TA60</accession>
<reference evidence="4 5" key="1">
    <citation type="journal article" date="2019" name="Nat. Microbiol.">
        <title>Mediterranean grassland soil C-N compound turnover is dependent on rainfall and depth, and is mediated by genomically divergent microorganisms.</title>
        <authorList>
            <person name="Diamond S."/>
            <person name="Andeer P.F."/>
            <person name="Li Z."/>
            <person name="Crits-Christoph A."/>
            <person name="Burstein D."/>
            <person name="Anantharaman K."/>
            <person name="Lane K.R."/>
            <person name="Thomas B.C."/>
            <person name="Pan C."/>
            <person name="Northen T.R."/>
            <person name="Banfield J.F."/>
        </authorList>
    </citation>
    <scope>NUCLEOTIDE SEQUENCE [LARGE SCALE GENOMIC DNA]</scope>
    <source>
        <strain evidence="2">WS_1</strain>
        <strain evidence="3">WS_5</strain>
    </source>
</reference>
<dbReference type="EMBL" id="VBOV01000078">
    <property type="protein sequence ID" value="TMQ60506.1"/>
    <property type="molecule type" value="Genomic_DNA"/>
</dbReference>
<dbReference type="Gene3D" id="2.40.160.20">
    <property type="match status" value="1"/>
</dbReference>